<dbReference type="SMART" id="SM00867">
    <property type="entry name" value="YceI"/>
    <property type="match status" value="1"/>
</dbReference>
<protein>
    <submittedName>
        <fullName evidence="3">YceI family protein</fullName>
    </submittedName>
</protein>
<dbReference type="Pfam" id="PF04264">
    <property type="entry name" value="YceI"/>
    <property type="match status" value="1"/>
</dbReference>
<dbReference type="PANTHER" id="PTHR34406:SF1">
    <property type="entry name" value="PROTEIN YCEI"/>
    <property type="match status" value="1"/>
</dbReference>
<evidence type="ECO:0000256" key="1">
    <source>
        <dbReference type="SAM" id="SignalP"/>
    </source>
</evidence>
<keyword evidence="4" id="KW-1185">Reference proteome</keyword>
<dbReference type="InterPro" id="IPR007372">
    <property type="entry name" value="Lipid/polyisoprenoid-bd_YceI"/>
</dbReference>
<feature type="chain" id="PRO_5020292821" evidence="1">
    <location>
        <begin position="20"/>
        <end position="186"/>
    </location>
</feature>
<dbReference type="OrthoDB" id="116832at2"/>
<dbReference type="RefSeq" id="WP_136567421.1">
    <property type="nucleotide sequence ID" value="NZ_SNTZ01000013.1"/>
</dbReference>
<dbReference type="Gene3D" id="2.40.128.110">
    <property type="entry name" value="Lipid/polyisoprenoid-binding, YceI-like"/>
    <property type="match status" value="1"/>
</dbReference>
<organism evidence="3 4">
    <name type="scientific">Flagellimonas alvinocaridis</name>
    <dbReference type="NCBI Taxonomy" id="2530200"/>
    <lineage>
        <taxon>Bacteria</taxon>
        <taxon>Pseudomonadati</taxon>
        <taxon>Bacteroidota</taxon>
        <taxon>Flavobacteriia</taxon>
        <taxon>Flavobacteriales</taxon>
        <taxon>Flavobacteriaceae</taxon>
        <taxon>Flagellimonas</taxon>
    </lineage>
</organism>
<dbReference type="InterPro" id="IPR036761">
    <property type="entry name" value="TTHA0802/YceI-like_sf"/>
</dbReference>
<keyword evidence="1" id="KW-0732">Signal</keyword>
<evidence type="ECO:0000259" key="2">
    <source>
        <dbReference type="SMART" id="SM00867"/>
    </source>
</evidence>
<gene>
    <name evidence="3" type="ORF">EZV76_15200</name>
</gene>
<reference evidence="3 4" key="1">
    <citation type="submission" date="2019-03" db="EMBL/GenBank/DDBJ databases">
        <title>Muricauda SCR12 sp.nov, a marine bacterium isolated from Pacific Ocean:the Okinawa trough.</title>
        <authorList>
            <person name="Liu L."/>
        </authorList>
    </citation>
    <scope>NUCLEOTIDE SEQUENCE [LARGE SCALE GENOMIC DNA]</scope>
    <source>
        <strain evidence="3 4">SCR12</strain>
    </source>
</reference>
<dbReference type="Proteomes" id="UP000310406">
    <property type="component" value="Unassembled WGS sequence"/>
</dbReference>
<dbReference type="EMBL" id="SNTZ01000013">
    <property type="protein sequence ID" value="THV57339.1"/>
    <property type="molecule type" value="Genomic_DNA"/>
</dbReference>
<dbReference type="PANTHER" id="PTHR34406">
    <property type="entry name" value="PROTEIN YCEI"/>
    <property type="match status" value="1"/>
</dbReference>
<sequence>MKKVLFIFSFLFVAQLATAQKFETKKNSSVSVKGTSSLHNWEGRVTKFEGDLTAEIVDEKVINITDFNFSFPVKSIRTGDDTMTKEMAEALKYKQFPVISYTFISVEFVDDYNAILTGYMTIAGVSKKVTTPVAVTTARGEITISGAKSMLMTDFGIQPPKIILGLYKAKNEISLHYFIHLKKSRK</sequence>
<accession>A0A4S8RQL8</accession>
<proteinExistence type="predicted"/>
<dbReference type="SUPFAM" id="SSF101874">
    <property type="entry name" value="YceI-like"/>
    <property type="match status" value="1"/>
</dbReference>
<evidence type="ECO:0000313" key="4">
    <source>
        <dbReference type="Proteomes" id="UP000310406"/>
    </source>
</evidence>
<evidence type="ECO:0000313" key="3">
    <source>
        <dbReference type="EMBL" id="THV57339.1"/>
    </source>
</evidence>
<feature type="domain" description="Lipid/polyisoprenoid-binding YceI-like" evidence="2">
    <location>
        <begin position="21"/>
        <end position="182"/>
    </location>
</feature>
<dbReference type="AlphaFoldDB" id="A0A4S8RQL8"/>
<comment type="caution">
    <text evidence="3">The sequence shown here is derived from an EMBL/GenBank/DDBJ whole genome shotgun (WGS) entry which is preliminary data.</text>
</comment>
<name>A0A4S8RQL8_9FLAO</name>
<feature type="signal peptide" evidence="1">
    <location>
        <begin position="1"/>
        <end position="19"/>
    </location>
</feature>